<name>A0ABD5YVV6_9EURY</name>
<dbReference type="AlphaFoldDB" id="A0ABD5YVV6"/>
<protein>
    <submittedName>
        <fullName evidence="2">Uncharacterized protein</fullName>
    </submittedName>
</protein>
<dbReference type="RefSeq" id="WP_279530138.1">
    <property type="nucleotide sequence ID" value="NZ_CP122312.1"/>
</dbReference>
<reference evidence="2" key="1">
    <citation type="journal article" date="2014" name="Int. J. Syst. Evol. Microbiol.">
        <title>Complete genome sequence of Corynebacterium casei LMG S-19264T (=DSM 44701T), isolated from a smear-ripened cheese.</title>
        <authorList>
            <consortium name="US DOE Joint Genome Institute (JGI-PGF)"/>
            <person name="Walter F."/>
            <person name="Albersmeier A."/>
            <person name="Kalinowski J."/>
            <person name="Ruckert C."/>
        </authorList>
    </citation>
    <scope>NUCLEOTIDE SEQUENCE [LARGE SCALE GENOMIC DNA]</scope>
    <source>
        <strain evidence="2">NBRC 114356</strain>
    </source>
</reference>
<comment type="caution">
    <text evidence="2">The sequence shown here is derived from an EMBL/GenBank/DDBJ whole genome shotgun (WGS) entry which is preliminary data.</text>
</comment>
<gene>
    <name evidence="2" type="ORF">ACFQJ9_00385</name>
    <name evidence="3" type="ORF">ACFQJ9_20675</name>
</gene>
<evidence type="ECO:0000313" key="3">
    <source>
        <dbReference type="EMBL" id="MFC7201790.1"/>
    </source>
</evidence>
<sequence>MEVGVGGVQREFSPPAAVSPIHVERGDDDRSDFLLAGALVREEDCSIGDGRPWRNPESLIESFVLVRPARLDPVGRGGTGGNVPGVRGVGPRERPRCGVEQCRVGRTLRPEDTATPGEHGAEGDTPVAEEGAARRNHRREVESLSG</sequence>
<feature type="region of interest" description="Disordered" evidence="1">
    <location>
        <begin position="71"/>
        <end position="146"/>
    </location>
</feature>
<keyword evidence="4" id="KW-1185">Reference proteome</keyword>
<reference evidence="4" key="2">
    <citation type="journal article" date="2019" name="Int. J. Syst. Evol. Microbiol.">
        <title>The Global Catalogue of Microorganisms (GCM) 10K type strain sequencing project: providing services to taxonomists for standard genome sequencing and annotation.</title>
        <authorList>
            <consortium name="The Broad Institute Genomics Platform"/>
            <consortium name="The Broad Institute Genome Sequencing Center for Infectious Disease"/>
            <person name="Wu L."/>
            <person name="Ma J."/>
        </authorList>
    </citation>
    <scope>NUCLEOTIDE SEQUENCE [LARGE SCALE GENOMIC DNA]</scope>
    <source>
        <strain evidence="4">XZGYJ-43</strain>
    </source>
</reference>
<dbReference type="EMBL" id="JBHTAR010000011">
    <property type="protein sequence ID" value="MFC7201790.1"/>
    <property type="molecule type" value="Genomic_DNA"/>
</dbReference>
<evidence type="ECO:0000313" key="4">
    <source>
        <dbReference type="Proteomes" id="UP001596447"/>
    </source>
</evidence>
<reference evidence="2" key="3">
    <citation type="submission" date="2024-09" db="EMBL/GenBank/DDBJ databases">
        <authorList>
            <person name="Sun Q."/>
        </authorList>
    </citation>
    <scope>NUCLEOTIDE SEQUENCE</scope>
    <source>
        <strain evidence="2">NBRC 114356</strain>
    </source>
</reference>
<evidence type="ECO:0000313" key="2">
    <source>
        <dbReference type="EMBL" id="MFC7197976.1"/>
    </source>
</evidence>
<evidence type="ECO:0000256" key="1">
    <source>
        <dbReference type="SAM" id="MobiDB-lite"/>
    </source>
</evidence>
<proteinExistence type="predicted"/>
<dbReference type="EMBL" id="JBHTAR010000002">
    <property type="protein sequence ID" value="MFC7197976.1"/>
    <property type="molecule type" value="Genomic_DNA"/>
</dbReference>
<dbReference type="Proteomes" id="UP001596447">
    <property type="component" value="Unassembled WGS sequence"/>
</dbReference>
<organism evidence="2 4">
    <name type="scientific">Halospeciosus flavus</name>
    <dbReference type="NCBI Taxonomy" id="3032283"/>
    <lineage>
        <taxon>Archaea</taxon>
        <taxon>Methanobacteriati</taxon>
        <taxon>Methanobacteriota</taxon>
        <taxon>Stenosarchaea group</taxon>
        <taxon>Halobacteria</taxon>
        <taxon>Halobacteriales</taxon>
        <taxon>Halobacteriaceae</taxon>
        <taxon>Halospeciosus</taxon>
    </lineage>
</organism>
<accession>A0ABD5YVV6</accession>